<evidence type="ECO:0000313" key="1">
    <source>
        <dbReference type="EMBL" id="BAV88557.1"/>
    </source>
</evidence>
<dbReference type="AlphaFoldDB" id="A0A2Z5R1E1"/>
<dbReference type="KEGG" id="raj:RA11412_2258"/>
<keyword evidence="2" id="KW-1185">Reference proteome</keyword>
<protein>
    <submittedName>
        <fullName evidence="1">Uncharacterized protein</fullName>
    </submittedName>
</protein>
<name>A0A2Z5R1E1_9MICC</name>
<sequence>MIFILLVTLILLFYEPFVTGKFLRYQVIWQIWHFDASSLL</sequence>
<evidence type="ECO:0000313" key="2">
    <source>
        <dbReference type="Proteomes" id="UP000250241"/>
    </source>
</evidence>
<organism evidence="1 2">
    <name type="scientific">Rothia aeria</name>
    <dbReference type="NCBI Taxonomy" id="172042"/>
    <lineage>
        <taxon>Bacteria</taxon>
        <taxon>Bacillati</taxon>
        <taxon>Actinomycetota</taxon>
        <taxon>Actinomycetes</taxon>
        <taxon>Micrococcales</taxon>
        <taxon>Micrococcaceae</taxon>
        <taxon>Rothia</taxon>
    </lineage>
</organism>
<accession>A0A2Z5R1E1</accession>
<dbReference type="EMBL" id="AP017895">
    <property type="protein sequence ID" value="BAV88557.1"/>
    <property type="molecule type" value="Genomic_DNA"/>
</dbReference>
<reference evidence="1 2" key="1">
    <citation type="submission" date="2016-10" db="EMBL/GenBank/DDBJ databases">
        <title>Genome sequence of Rothia aeria strain JCM11412.</title>
        <authorList>
            <person name="Nambu T."/>
        </authorList>
    </citation>
    <scope>NUCLEOTIDE SEQUENCE [LARGE SCALE GENOMIC DNA]</scope>
    <source>
        <strain evidence="1 2">JCM 11412</strain>
    </source>
</reference>
<gene>
    <name evidence="1" type="ORF">RA11412_2258</name>
</gene>
<proteinExistence type="predicted"/>
<dbReference type="Proteomes" id="UP000250241">
    <property type="component" value="Chromosome"/>
</dbReference>